<keyword evidence="5" id="KW-1185">Reference proteome</keyword>
<sequence>MPSKIFTLPYPFHGTDATVHNRTVVYLFGESLIAHHLETKTTRHHAINASHDPLYGGSTSRIDAGADEHGLWILYKERSDGSLTALRLHLKNLHELGRWKIKMDASDWCNSFVRCGTLFSVKCIENSTISIEPIFDFYKNRLMSDGRKYTWQVDHETKAGLGSAQFDPHSRTLNIFAQGHVFSSQFGR</sequence>
<proteinExistence type="predicted"/>
<protein>
    <recommendedName>
        <fullName evidence="4">Olfactomedin-like domain-containing protein</fullName>
    </recommendedName>
</protein>
<comment type="subcellular location">
    <subcellularLocation>
        <location evidence="1">Secreted</location>
    </subcellularLocation>
</comment>
<name>A0AAF3EWV0_9BILA</name>
<evidence type="ECO:0000259" key="4">
    <source>
        <dbReference type="PROSITE" id="PS51132"/>
    </source>
</evidence>
<reference evidence="6" key="1">
    <citation type="submission" date="2024-02" db="UniProtKB">
        <authorList>
            <consortium name="WormBaseParasite"/>
        </authorList>
    </citation>
    <scope>IDENTIFICATION</scope>
</reference>
<dbReference type="WBParaSite" id="MBELARI_LOCUS1861">
    <property type="protein sequence ID" value="MBELARI_LOCUS1861"/>
    <property type="gene ID" value="MBELARI_LOCUS1861"/>
</dbReference>
<feature type="domain" description="Olfactomedin-like" evidence="4">
    <location>
        <begin position="1"/>
        <end position="188"/>
    </location>
</feature>
<dbReference type="InterPro" id="IPR003112">
    <property type="entry name" value="Olfac-like_dom"/>
</dbReference>
<evidence type="ECO:0000313" key="6">
    <source>
        <dbReference type="WBParaSite" id="MBELARI_LOCUS1861"/>
    </source>
</evidence>
<evidence type="ECO:0000256" key="3">
    <source>
        <dbReference type="PROSITE-ProRule" id="PRU00446"/>
    </source>
</evidence>
<evidence type="ECO:0000313" key="5">
    <source>
        <dbReference type="Proteomes" id="UP000887575"/>
    </source>
</evidence>
<dbReference type="Pfam" id="PF02191">
    <property type="entry name" value="OLF"/>
    <property type="match status" value="1"/>
</dbReference>
<dbReference type="GO" id="GO:0007165">
    <property type="term" value="P:signal transduction"/>
    <property type="evidence" value="ECO:0007669"/>
    <property type="project" value="TreeGrafter"/>
</dbReference>
<dbReference type="Proteomes" id="UP000887575">
    <property type="component" value="Unassembled WGS sequence"/>
</dbReference>
<organism evidence="5 6">
    <name type="scientific">Mesorhabditis belari</name>
    <dbReference type="NCBI Taxonomy" id="2138241"/>
    <lineage>
        <taxon>Eukaryota</taxon>
        <taxon>Metazoa</taxon>
        <taxon>Ecdysozoa</taxon>
        <taxon>Nematoda</taxon>
        <taxon>Chromadorea</taxon>
        <taxon>Rhabditida</taxon>
        <taxon>Rhabditina</taxon>
        <taxon>Rhabditomorpha</taxon>
        <taxon>Rhabditoidea</taxon>
        <taxon>Rhabditidae</taxon>
        <taxon>Mesorhabditinae</taxon>
        <taxon>Mesorhabditis</taxon>
    </lineage>
</organism>
<dbReference type="AlphaFoldDB" id="A0AAF3EWV0"/>
<keyword evidence="2" id="KW-0964">Secreted</keyword>
<dbReference type="InterPro" id="IPR050605">
    <property type="entry name" value="Olfactomedin-like_domain"/>
</dbReference>
<accession>A0AAF3EWV0</accession>
<dbReference type="PANTHER" id="PTHR23192:SF35">
    <property type="entry name" value="OLFACTOMEDIN-LIKE DOMAIN-CONTAINING PROTEIN"/>
    <property type="match status" value="1"/>
</dbReference>
<evidence type="ECO:0000256" key="2">
    <source>
        <dbReference type="ARBA" id="ARBA00022525"/>
    </source>
</evidence>
<comment type="caution">
    <text evidence="3">Lacks conserved residue(s) required for the propagation of feature annotation.</text>
</comment>
<dbReference type="PROSITE" id="PS51132">
    <property type="entry name" value="OLF"/>
    <property type="match status" value="1"/>
</dbReference>
<evidence type="ECO:0000256" key="1">
    <source>
        <dbReference type="ARBA" id="ARBA00004613"/>
    </source>
</evidence>
<dbReference type="GO" id="GO:0005615">
    <property type="term" value="C:extracellular space"/>
    <property type="evidence" value="ECO:0007669"/>
    <property type="project" value="TreeGrafter"/>
</dbReference>
<dbReference type="PANTHER" id="PTHR23192">
    <property type="entry name" value="OLFACTOMEDIN-RELATED"/>
    <property type="match status" value="1"/>
</dbReference>